<keyword evidence="5" id="KW-0812">Transmembrane</keyword>
<dbReference type="InterPro" id="IPR016035">
    <property type="entry name" value="Acyl_Trfase/lysoPLipase"/>
</dbReference>
<comment type="caution">
    <text evidence="8">The sequence shown here is derived from an EMBL/GenBank/DDBJ whole genome shotgun (WGS) entry which is preliminary data.</text>
</comment>
<dbReference type="InterPro" id="IPR050301">
    <property type="entry name" value="NTE"/>
</dbReference>
<dbReference type="Proteomes" id="UP000187013">
    <property type="component" value="Unassembled WGS sequence"/>
</dbReference>
<dbReference type="GO" id="GO:0016020">
    <property type="term" value="C:membrane"/>
    <property type="evidence" value="ECO:0007669"/>
    <property type="project" value="UniProtKB-SubCell"/>
</dbReference>
<dbReference type="GO" id="GO:0006641">
    <property type="term" value="P:triglyceride metabolic process"/>
    <property type="evidence" value="ECO:0007669"/>
    <property type="project" value="UniProtKB-ARBA"/>
</dbReference>
<comment type="caution">
    <text evidence="4">Lacks conserved residue(s) required for the propagation of feature annotation.</text>
</comment>
<dbReference type="Gene3D" id="3.40.1090.10">
    <property type="entry name" value="Cytosolic phospholipase A2 catalytic domain"/>
    <property type="match status" value="1"/>
</dbReference>
<dbReference type="EMBL" id="BDGX01000052">
    <property type="protein sequence ID" value="GAV55975.1"/>
    <property type="molecule type" value="Genomic_DNA"/>
</dbReference>
<dbReference type="EC" id="3.1.1.-" evidence="5"/>
<evidence type="ECO:0000313" key="9">
    <source>
        <dbReference type="Proteomes" id="UP000187013"/>
    </source>
</evidence>
<dbReference type="OrthoDB" id="10049244at2759"/>
<keyword evidence="2 4" id="KW-0442">Lipid degradation</keyword>
<dbReference type="GO" id="GO:0004806">
    <property type="term" value="F:triacylglycerol lipase activity"/>
    <property type="evidence" value="ECO:0007669"/>
    <property type="project" value="InterPro"/>
</dbReference>
<dbReference type="AlphaFoldDB" id="A0A1Q3AJZ7"/>
<evidence type="ECO:0000313" key="8">
    <source>
        <dbReference type="EMBL" id="GAV55975.1"/>
    </source>
</evidence>
<feature type="short sequence motif" description="GXSXG" evidence="4">
    <location>
        <begin position="277"/>
        <end position="281"/>
    </location>
</feature>
<sequence length="835" mass="93467">MSTSVALEGRPFPVTQHLIRKYQRYLLGESSDSDGSLSQEKKRDLESSLRNAGIEMKYHPNDKLIPEMSSLGNGDDEREEPSGTGILSQCKVLAYQLFVGDYKKKLLVERITEEKQLAISYDEWCRAGLRLDELTEATKWKQEVESNLYDYELVRALTLTMRQARESEDYSQLLYIVRSTWVRNLGNMGNVNLYRHSHQGTKFLIDEYMKESQLALEALLSSSDFDESYLLGILQQTRRNIGRTALVLSGGGTFGLFHIGVLATLFELDLLPRVISGSSAGAIVASIVSVHHKDEIPQLLDRVLDMEFNIFKDDNEKSESENFLIKISRFLKNGTWFDNKHLVHTMVSFLGDLTFREAYNRTGRILNITVSPASLFEQPRLLNNLTAPNVLIWSAVCASCSLPGIFPSSPLYEKDPKTGEKREWGGSSSVKFVDGSVDNDLPISRLSEMFNVDHVIACQVNIHIFPFLKLSLSCVGGDIEDEFSARLKQGLATLYKFTANEAIHALELGCEFAIAKNILTKLRSVLSQQYSGDITILPEISQILRLPELLANPSKGFLLRETVSGARATWPKVSIIQNHCGQEFALDKAITFLKGKIIVTSSIKNPLQFADNIPCGLVKARNKKKGRNHRFEENSNQQLHELDDNLFESESIKSLLTMRENPSVYAYHDVANRSLPINYSPTAIRHHPRRKSETNARTKPSSKSLSPPISSSVLHPRRGTSEVIFPPHTPSKLSSSRHTSDLHWSKTPNGVGSAPAFQSMDDSPPISTSSASRPDFARTTKSYPGLRDNSPEGDSEESLFEAPQTPHASTGRRPHLGQGNGKEDLPWDARIELME</sequence>
<dbReference type="Pfam" id="PF11815">
    <property type="entry name" value="DUF3336"/>
    <property type="match status" value="1"/>
</dbReference>
<keyword evidence="5" id="KW-0472">Membrane</keyword>
<evidence type="ECO:0000256" key="6">
    <source>
        <dbReference type="SAM" id="MobiDB-lite"/>
    </source>
</evidence>
<proteinExistence type="inferred from homology"/>
<feature type="transmembrane region" description="Helical" evidence="5">
    <location>
        <begin position="245"/>
        <end position="266"/>
    </location>
</feature>
<reference evidence="8 9" key="1">
    <citation type="submission" date="2016-08" db="EMBL/GenBank/DDBJ databases">
        <title>Draft genome sequence of allopolyploid Zygosaccharomyces rouxii.</title>
        <authorList>
            <person name="Watanabe J."/>
            <person name="Uehara K."/>
            <person name="Mogi Y."/>
            <person name="Tsukioka Y."/>
        </authorList>
    </citation>
    <scope>NUCLEOTIDE SEQUENCE [LARGE SCALE GENOMIC DNA]</scope>
    <source>
        <strain evidence="8 9">NBRC 110957</strain>
    </source>
</reference>
<gene>
    <name evidence="8" type="ORF">ZYGR_0AZ01470</name>
</gene>
<dbReference type="InterPro" id="IPR021771">
    <property type="entry name" value="Triacylglycerol_lipase_N"/>
</dbReference>
<dbReference type="InterPro" id="IPR002641">
    <property type="entry name" value="PNPLA_dom"/>
</dbReference>
<feature type="active site" description="Proton acceptor" evidence="4">
    <location>
        <position position="434"/>
    </location>
</feature>
<dbReference type="SUPFAM" id="SSF52151">
    <property type="entry name" value="FabD/lysophospholipase-like"/>
    <property type="match status" value="1"/>
</dbReference>
<keyword evidence="5" id="KW-1133">Transmembrane helix</keyword>
<evidence type="ECO:0000256" key="4">
    <source>
        <dbReference type="PROSITE-ProRule" id="PRU01161"/>
    </source>
</evidence>
<comment type="function">
    <text evidence="5">Lipid hydrolase.</text>
</comment>
<keyword evidence="1 4" id="KW-0378">Hydrolase</keyword>
<dbReference type="PANTHER" id="PTHR14226">
    <property type="entry name" value="NEUROPATHY TARGET ESTERASE/SWISS CHEESE D.MELANOGASTER"/>
    <property type="match status" value="1"/>
</dbReference>
<dbReference type="GO" id="GO:0016042">
    <property type="term" value="P:lipid catabolic process"/>
    <property type="evidence" value="ECO:0007669"/>
    <property type="project" value="UniProtKB-UniRule"/>
</dbReference>
<feature type="domain" description="PNPLA" evidence="7">
    <location>
        <begin position="246"/>
        <end position="447"/>
    </location>
</feature>
<organism evidence="8 9">
    <name type="scientific">Zygosaccharomyces rouxii</name>
    <dbReference type="NCBI Taxonomy" id="4956"/>
    <lineage>
        <taxon>Eukaryota</taxon>
        <taxon>Fungi</taxon>
        <taxon>Dikarya</taxon>
        <taxon>Ascomycota</taxon>
        <taxon>Saccharomycotina</taxon>
        <taxon>Saccharomycetes</taxon>
        <taxon>Saccharomycetales</taxon>
        <taxon>Saccharomycetaceae</taxon>
        <taxon>Zygosaccharomyces</taxon>
    </lineage>
</organism>
<comment type="subcellular location">
    <subcellularLocation>
        <location evidence="5">Membrane</location>
        <topology evidence="5">Single-pass membrane protein</topology>
    </subcellularLocation>
</comment>
<feature type="region of interest" description="Disordered" evidence="6">
    <location>
        <begin position="64"/>
        <end position="83"/>
    </location>
</feature>
<feature type="compositionally biased region" description="Basic and acidic residues" evidence="6">
    <location>
        <begin position="821"/>
        <end position="835"/>
    </location>
</feature>
<dbReference type="CDD" id="cd07230">
    <property type="entry name" value="Pat_TGL4-5_like"/>
    <property type="match status" value="1"/>
</dbReference>
<dbReference type="FunFam" id="3.40.1090.10:FF:000036">
    <property type="entry name" value="Patatin-like phospholipase domain-containing protein"/>
    <property type="match status" value="1"/>
</dbReference>
<dbReference type="PANTHER" id="PTHR14226:SF10">
    <property type="entry name" value="TRIACYLGLYCEROL LIPASE 4-RELATED"/>
    <property type="match status" value="1"/>
</dbReference>
<name>A0A1Q3AJZ7_ZYGRO</name>
<evidence type="ECO:0000256" key="1">
    <source>
        <dbReference type="ARBA" id="ARBA00022801"/>
    </source>
</evidence>
<accession>A0A1Q3AJZ7</accession>
<feature type="active site" description="Nucleophile" evidence="4">
    <location>
        <position position="279"/>
    </location>
</feature>
<feature type="short sequence motif" description="GXGXXG" evidence="4">
    <location>
        <begin position="250"/>
        <end position="255"/>
    </location>
</feature>
<dbReference type="PROSITE" id="PS51635">
    <property type="entry name" value="PNPLA"/>
    <property type="match status" value="1"/>
</dbReference>
<feature type="compositionally biased region" description="Low complexity" evidence="6">
    <location>
        <begin position="701"/>
        <end position="712"/>
    </location>
</feature>
<feature type="region of interest" description="Disordered" evidence="6">
    <location>
        <begin position="678"/>
        <end position="835"/>
    </location>
</feature>
<comment type="similarity">
    <text evidence="5">Belongs to the PLPL family.</text>
</comment>
<dbReference type="Pfam" id="PF01734">
    <property type="entry name" value="Patatin"/>
    <property type="match status" value="1"/>
</dbReference>
<evidence type="ECO:0000256" key="5">
    <source>
        <dbReference type="RuleBase" id="RU362055"/>
    </source>
</evidence>
<keyword evidence="3 4" id="KW-0443">Lipid metabolism</keyword>
<evidence type="ECO:0000259" key="7">
    <source>
        <dbReference type="PROSITE" id="PS51635"/>
    </source>
</evidence>
<evidence type="ECO:0000256" key="3">
    <source>
        <dbReference type="ARBA" id="ARBA00023098"/>
    </source>
</evidence>
<protein>
    <recommendedName>
        <fullName evidence="5">Patatin-like phospholipase domain-containing protein</fullName>
        <ecNumber evidence="5">3.1.1.-</ecNumber>
    </recommendedName>
</protein>
<evidence type="ECO:0000256" key="2">
    <source>
        <dbReference type="ARBA" id="ARBA00022963"/>
    </source>
</evidence>